<accession>A0A388TFX6</accession>
<dbReference type="Pfam" id="PF13711">
    <property type="entry name" value="DUF4160"/>
    <property type="match status" value="1"/>
</dbReference>
<evidence type="ECO:0008006" key="3">
    <source>
        <dbReference type="Google" id="ProtNLM"/>
    </source>
</evidence>
<evidence type="ECO:0000313" key="2">
    <source>
        <dbReference type="Proteomes" id="UP000275925"/>
    </source>
</evidence>
<protein>
    <recommendedName>
        <fullName evidence="3">DUF4160 domain-containing protein</fullName>
    </recommendedName>
</protein>
<name>A0A388TFX6_9BACT</name>
<keyword evidence="2" id="KW-1185">Reference proteome</keyword>
<gene>
    <name evidence="1" type="ORF">NO2_0212</name>
</gene>
<dbReference type="AlphaFoldDB" id="A0A388TFX6"/>
<comment type="caution">
    <text evidence="1">The sequence shown here is derived from an EMBL/GenBank/DDBJ whole genome shotgun (WGS) entry which is preliminary data.</text>
</comment>
<evidence type="ECO:0000313" key="1">
    <source>
        <dbReference type="EMBL" id="GBR75549.1"/>
    </source>
</evidence>
<dbReference type="EMBL" id="BGZO01000003">
    <property type="protein sequence ID" value="GBR75549.1"/>
    <property type="molecule type" value="Genomic_DNA"/>
</dbReference>
<organism evidence="1 2">
    <name type="scientific">Candidatus Termititenax persephonae</name>
    <dbReference type="NCBI Taxonomy" id="2218525"/>
    <lineage>
        <taxon>Bacteria</taxon>
        <taxon>Bacillati</taxon>
        <taxon>Candidatus Margulisiibacteriota</taxon>
        <taxon>Candidatus Termititenacia</taxon>
        <taxon>Candidatus Termititenacales</taxon>
        <taxon>Candidatus Termititenacaceae</taxon>
        <taxon>Candidatus Termititenax</taxon>
    </lineage>
</organism>
<proteinExistence type="predicted"/>
<dbReference type="Proteomes" id="UP000275925">
    <property type="component" value="Unassembled WGS sequence"/>
</dbReference>
<reference evidence="1 2" key="1">
    <citation type="journal article" date="2019" name="ISME J.">
        <title>Genome analyses of uncultured TG2/ZB3 bacteria in 'Margulisbacteria' specifically attached to ectosymbiotic spirochetes of protists in the termite gut.</title>
        <authorList>
            <person name="Utami Y.D."/>
            <person name="Kuwahara H."/>
            <person name="Igai K."/>
            <person name="Murakami T."/>
            <person name="Sugaya K."/>
            <person name="Morikawa T."/>
            <person name="Nagura Y."/>
            <person name="Yuki M."/>
            <person name="Deevong P."/>
            <person name="Inoue T."/>
            <person name="Kihara K."/>
            <person name="Lo N."/>
            <person name="Yamada A."/>
            <person name="Ohkuma M."/>
            <person name="Hongoh Y."/>
        </authorList>
    </citation>
    <scope>NUCLEOTIDE SEQUENCE [LARGE SCALE GENOMIC DNA]</scope>
    <source>
        <strain evidence="1">NkOx7-02</strain>
    </source>
</reference>
<sequence>MPELCRFQGVIIQMYFEDIKRHHKPHIHVIYNKYKATIAIDGELLGGSLPVKEMRRVLAWIILREDELYAAWNKAVRKEKFGKIKP</sequence>
<dbReference type="InterPro" id="IPR025427">
    <property type="entry name" value="DUF4160"/>
</dbReference>